<evidence type="ECO:0000256" key="6">
    <source>
        <dbReference type="ARBA" id="ARBA00022781"/>
    </source>
</evidence>
<reference evidence="20 26" key="6">
    <citation type="submission" date="2018-06" db="EMBL/GenBank/DDBJ databases">
        <authorList>
            <consortium name="Pathogen Informatics"/>
            <person name="Doyle S."/>
        </authorList>
    </citation>
    <scope>NUCLEOTIDE SEQUENCE [LARGE SCALE GENOMIC DNA]</scope>
    <source>
        <strain evidence="20 26">NCTC13773</strain>
    </source>
</reference>
<dbReference type="OMA" id="GFFWAAF"/>
<organism evidence="13 21">
    <name type="scientific">Streptococcus gallolyticus</name>
    <dbReference type="NCBI Taxonomy" id="315405"/>
    <lineage>
        <taxon>Bacteria</taxon>
        <taxon>Bacillati</taxon>
        <taxon>Bacillota</taxon>
        <taxon>Bacilli</taxon>
        <taxon>Lactobacillales</taxon>
        <taxon>Streptococcaceae</taxon>
        <taxon>Streptococcus</taxon>
    </lineage>
</organism>
<dbReference type="Proteomes" id="UP000249013">
    <property type="component" value="Chromosome 1"/>
</dbReference>
<evidence type="ECO:0000256" key="2">
    <source>
        <dbReference type="ARBA" id="ARBA00006810"/>
    </source>
</evidence>
<feature type="transmembrane region" description="Helical" evidence="11">
    <location>
        <begin position="113"/>
        <end position="132"/>
    </location>
</feature>
<keyword evidence="14" id="KW-0378">Hydrolase</keyword>
<evidence type="ECO:0000313" key="21">
    <source>
        <dbReference type="Proteomes" id="UP000027584"/>
    </source>
</evidence>
<keyword evidence="10 11" id="KW-0066">ATP synthesis</keyword>
<dbReference type="Proteomes" id="UP000071927">
    <property type="component" value="Unassembled WGS sequence"/>
</dbReference>
<feature type="transmembrane region" description="Helical" evidence="11">
    <location>
        <begin position="170"/>
        <end position="188"/>
    </location>
</feature>
<comment type="similarity">
    <text evidence="2 11 12">Belongs to the ATPase A chain family.</text>
</comment>
<dbReference type="InterPro" id="IPR045082">
    <property type="entry name" value="ATP_syn_F0_a_bact/chloroplast"/>
</dbReference>
<dbReference type="Proteomes" id="UP000700800">
    <property type="component" value="Unassembled WGS sequence"/>
</dbReference>
<dbReference type="NCBIfam" id="NF004479">
    <property type="entry name" value="PRK05815.1-4"/>
    <property type="match status" value="1"/>
</dbReference>
<keyword evidence="8 11" id="KW-0406">Ion transport</keyword>
<dbReference type="EMBL" id="SVAF01000001">
    <property type="protein sequence ID" value="MBE6163709.1"/>
    <property type="molecule type" value="Genomic_DNA"/>
</dbReference>
<evidence type="ECO:0000256" key="7">
    <source>
        <dbReference type="ARBA" id="ARBA00022989"/>
    </source>
</evidence>
<dbReference type="RefSeq" id="WP_004231079.1">
    <property type="nucleotide sequence ID" value="NZ_CP050959.1"/>
</dbReference>
<proteinExistence type="inferred from homology"/>
<evidence type="ECO:0000256" key="11">
    <source>
        <dbReference type="HAMAP-Rule" id="MF_01393"/>
    </source>
</evidence>
<feature type="transmembrane region" description="Helical" evidence="11">
    <location>
        <begin position="194"/>
        <end position="221"/>
    </location>
</feature>
<evidence type="ECO:0000313" key="19">
    <source>
        <dbReference type="EMBL" id="SFU34669.1"/>
    </source>
</evidence>
<dbReference type="EMBL" id="FPBN01000001">
    <property type="protein sequence ID" value="SFU34669.1"/>
    <property type="molecule type" value="Genomic_DNA"/>
</dbReference>
<reference evidence="13 21" key="2">
    <citation type="submission" date="2014-05" db="EMBL/GenBank/DDBJ databases">
        <title>Genome sequence of Streptococcus gallolyticus.</title>
        <authorList>
            <person name="Del Campo R."/>
        </authorList>
    </citation>
    <scope>NUCLEOTIDE SEQUENCE [LARGE SCALE GENOMIC DNA]</scope>
    <source>
        <strain evidence="13 21">LMG17956</strain>
    </source>
</reference>
<evidence type="ECO:0000313" key="14">
    <source>
        <dbReference type="EMBL" id="KXT70610.1"/>
    </source>
</evidence>
<evidence type="ECO:0000256" key="3">
    <source>
        <dbReference type="ARBA" id="ARBA00022448"/>
    </source>
</evidence>
<evidence type="ECO:0000313" key="26">
    <source>
        <dbReference type="Proteomes" id="UP000249013"/>
    </source>
</evidence>
<evidence type="ECO:0000313" key="16">
    <source>
        <dbReference type="EMBL" id="MBE6163709.1"/>
    </source>
</evidence>
<dbReference type="InterPro" id="IPR023011">
    <property type="entry name" value="ATP_synth_F0_asu_AS"/>
</dbReference>
<dbReference type="Proteomes" id="UP000070198">
    <property type="component" value="Unassembled WGS sequence"/>
</dbReference>
<dbReference type="GO" id="GO:0045259">
    <property type="term" value="C:proton-transporting ATP synthase complex"/>
    <property type="evidence" value="ECO:0007669"/>
    <property type="project" value="UniProtKB-KW"/>
</dbReference>
<dbReference type="SUPFAM" id="SSF81336">
    <property type="entry name" value="F1F0 ATP synthase subunit A"/>
    <property type="match status" value="1"/>
</dbReference>
<dbReference type="Proteomes" id="UP000182764">
    <property type="component" value="Unassembled WGS sequence"/>
</dbReference>
<evidence type="ECO:0000256" key="1">
    <source>
        <dbReference type="ARBA" id="ARBA00004141"/>
    </source>
</evidence>
<dbReference type="GO" id="GO:0042777">
    <property type="term" value="P:proton motive force-driven plasma membrane ATP synthesis"/>
    <property type="evidence" value="ECO:0007669"/>
    <property type="project" value="TreeGrafter"/>
</dbReference>
<reference evidence="18 24" key="5">
    <citation type="submission" date="2016-10" db="EMBL/GenBank/DDBJ databases">
        <authorList>
            <person name="de Groot N.N."/>
        </authorList>
    </citation>
    <scope>NUCLEOTIDE SEQUENCE [LARGE SCALE GENOMIC DNA]</scope>
    <source>
        <strain evidence="19">LMG 15572</strain>
        <strain evidence="18 24">VTM1R29</strain>
    </source>
</reference>
<evidence type="ECO:0000313" key="13">
    <source>
        <dbReference type="EMBL" id="CDO19113.1"/>
    </source>
</evidence>
<feature type="transmembrane region" description="Helical" evidence="11">
    <location>
        <begin position="20"/>
        <end position="39"/>
    </location>
</feature>
<keyword evidence="4 11" id="KW-0138">CF(0)</keyword>
<keyword evidence="25" id="KW-1185">Reference proteome</keyword>
<evidence type="ECO:0000313" key="17">
    <source>
        <dbReference type="EMBL" id="QIX74050.1"/>
    </source>
</evidence>
<dbReference type="AlphaFoldDB" id="A0A060RLM5"/>
<dbReference type="Gene3D" id="1.20.120.220">
    <property type="entry name" value="ATP synthase, F0 complex, subunit A"/>
    <property type="match status" value="1"/>
</dbReference>
<keyword evidence="6 11" id="KW-0375">Hydrogen ion transport</keyword>
<dbReference type="EMBL" id="LQOF01000165">
    <property type="protein sequence ID" value="KXT70610.1"/>
    <property type="molecule type" value="Genomic_DNA"/>
</dbReference>
<evidence type="ECO:0000313" key="24">
    <source>
        <dbReference type="Proteomes" id="UP000182764"/>
    </source>
</evidence>
<keyword evidence="11" id="KW-1003">Cell membrane</keyword>
<evidence type="ECO:0000256" key="12">
    <source>
        <dbReference type="RuleBase" id="RU000483"/>
    </source>
</evidence>
<dbReference type="PRINTS" id="PR00123">
    <property type="entry name" value="ATPASEA"/>
</dbReference>
<dbReference type="PROSITE" id="PS00449">
    <property type="entry name" value="ATPASE_A"/>
    <property type="match status" value="1"/>
</dbReference>
<reference evidence="13 21" key="1">
    <citation type="submission" date="2014-02" db="EMBL/GenBank/DDBJ databases">
        <authorList>
            <person name="Manrique M."/>
        </authorList>
    </citation>
    <scope>NUCLEOTIDE SEQUENCE [LARGE SCALE GENOMIC DNA]</scope>
    <source>
        <strain evidence="13 21">LMG17956</strain>
    </source>
</reference>
<feature type="transmembrane region" description="Helical" evidence="11">
    <location>
        <begin position="75"/>
        <end position="93"/>
    </location>
</feature>
<evidence type="ECO:0000256" key="5">
    <source>
        <dbReference type="ARBA" id="ARBA00022692"/>
    </source>
</evidence>
<dbReference type="Proteomes" id="UP000503130">
    <property type="component" value="Chromosome"/>
</dbReference>
<evidence type="ECO:0000313" key="22">
    <source>
        <dbReference type="Proteomes" id="UP000070198"/>
    </source>
</evidence>
<dbReference type="HAMAP" id="MF_01393">
    <property type="entry name" value="ATP_synth_a_bact"/>
    <property type="match status" value="1"/>
</dbReference>
<dbReference type="NCBIfam" id="TIGR01131">
    <property type="entry name" value="ATP_synt_6_or_A"/>
    <property type="match status" value="1"/>
</dbReference>
<name>A0A060RLM5_9STRE</name>
<sequence>METSVNPTAQFFGIEFDLTILAMSLLTVLVAFVLIFWFSRNMQLKPKGKQNVLEWVYEFVQGIIRPNLGRYTSNYSLLFFGLFFFLLIANNIGLLTKLEVGDYNLWSSPTSNAAYNFGLALLIAVVVHVEGIRKNGIKEYLKEYLSPTPVMLPMNILEEFTNVISLTLRLYGNIFAGEIVLSLLVQFAHYNIVAVPFAFILNMLWTGFSIFISAIQAYVFVMLSSTYVGKKVNHEEE</sequence>
<reference evidence="25" key="4">
    <citation type="submission" date="2016-10" db="EMBL/GenBank/DDBJ databases">
        <authorList>
            <person name="Varghese N."/>
            <person name="Submissions S."/>
        </authorList>
    </citation>
    <scope>NUCLEOTIDE SEQUENCE [LARGE SCALE GENOMIC DNA]</scope>
    <source>
        <strain evidence="25">LMG 15572</strain>
    </source>
</reference>
<dbReference type="InterPro" id="IPR000568">
    <property type="entry name" value="ATP_synth_F0_asu"/>
</dbReference>
<reference evidence="16" key="7">
    <citation type="submission" date="2019-04" db="EMBL/GenBank/DDBJ databases">
        <title>Evolution of Biomass-Degrading Anaerobic Consortia Revealed by Metagenomics.</title>
        <authorList>
            <person name="Peng X."/>
        </authorList>
    </citation>
    <scope>NUCLEOTIDE SEQUENCE</scope>
    <source>
        <strain evidence="16">SIG195</strain>
    </source>
</reference>
<gene>
    <name evidence="11 16" type="primary">atpB</name>
    <name evidence="13" type="ORF">BN963_SGAL_02334</name>
    <name evidence="16" type="ORF">E7156_00030</name>
    <name evidence="17" type="ORF">FOB74_06135</name>
    <name evidence="20" type="ORF">NCTC13773_00930</name>
    <name evidence="18" type="ORF">SAMN04487839_101568</name>
    <name evidence="19" type="ORF">SAMN05660328_101350</name>
    <name evidence="14" type="ORF">SGADD02_00880</name>
    <name evidence="15" type="ORF">SGADD03_01135</name>
</gene>
<comment type="function">
    <text evidence="11 12">Key component of the proton channel; it plays a direct role in the translocation of protons across the membrane.</text>
</comment>
<comment type="subcellular location">
    <subcellularLocation>
        <location evidence="11 12">Cell membrane</location>
        <topology evidence="11 12">Multi-pass membrane protein</topology>
    </subcellularLocation>
    <subcellularLocation>
        <location evidence="1">Membrane</location>
        <topology evidence="1">Multi-pass membrane protein</topology>
    </subcellularLocation>
</comment>
<dbReference type="Proteomes" id="UP000183629">
    <property type="component" value="Unassembled WGS sequence"/>
</dbReference>
<keyword evidence="3 11" id="KW-0813">Transport</keyword>
<dbReference type="GO" id="GO:0005886">
    <property type="term" value="C:plasma membrane"/>
    <property type="evidence" value="ECO:0007669"/>
    <property type="project" value="UniProtKB-SubCell"/>
</dbReference>
<evidence type="ECO:0000313" key="20">
    <source>
        <dbReference type="EMBL" id="SQG79126.1"/>
    </source>
</evidence>
<dbReference type="GO" id="GO:0046933">
    <property type="term" value="F:proton-transporting ATP synthase activity, rotational mechanism"/>
    <property type="evidence" value="ECO:0007669"/>
    <property type="project" value="UniProtKB-UniRule"/>
</dbReference>
<evidence type="ECO:0000313" key="18">
    <source>
        <dbReference type="EMBL" id="SEL98349.1"/>
    </source>
</evidence>
<keyword evidence="7 11" id="KW-1133">Transmembrane helix</keyword>
<evidence type="ECO:0000313" key="25">
    <source>
        <dbReference type="Proteomes" id="UP000183629"/>
    </source>
</evidence>
<accession>A0A060RLM5</accession>
<dbReference type="EMBL" id="LQXV01000206">
    <property type="protein sequence ID" value="KXU08862.1"/>
    <property type="molecule type" value="Genomic_DNA"/>
</dbReference>
<reference evidence="17 27" key="8">
    <citation type="submission" date="2019-09" db="EMBL/GenBank/DDBJ databases">
        <title>FDA dAtabase for Regulatory Grade micrObial Sequences (FDA-ARGOS): Supporting development and validation of Infectious Disease Dx tests.</title>
        <authorList>
            <person name="Sciortino C."/>
            <person name="Tallon L."/>
            <person name="Sadzewicz L."/>
            <person name="Vavikolanu K."/>
            <person name="Mehta A."/>
            <person name="Aluvathingal J."/>
            <person name="Nadendla S."/>
            <person name="Nandy P."/>
            <person name="Geyer C."/>
            <person name="Yan Y."/>
            <person name="Sichtig H."/>
        </authorList>
    </citation>
    <scope>NUCLEOTIDE SEQUENCE [LARGE SCALE GENOMIC DNA]</scope>
    <source>
        <strain evidence="17 27">FDAARGOS_666</strain>
    </source>
</reference>
<dbReference type="PANTHER" id="PTHR42823">
    <property type="entry name" value="ATP SYNTHASE SUBUNIT A, CHLOROPLASTIC"/>
    <property type="match status" value="1"/>
</dbReference>
<dbReference type="EMBL" id="LS483409">
    <property type="protein sequence ID" value="SQG79126.1"/>
    <property type="molecule type" value="Genomic_DNA"/>
</dbReference>
<dbReference type="Proteomes" id="UP000027584">
    <property type="component" value="Unassembled WGS sequence"/>
</dbReference>
<dbReference type="PATRIC" id="fig|315405.11.peg.1027"/>
<keyword evidence="5 11" id="KW-0812">Transmembrane</keyword>
<dbReference type="EMBL" id="FOBM01000001">
    <property type="protein sequence ID" value="SEL98349.1"/>
    <property type="molecule type" value="Genomic_DNA"/>
</dbReference>
<dbReference type="Pfam" id="PF00119">
    <property type="entry name" value="ATP-synt_A"/>
    <property type="match status" value="1"/>
</dbReference>
<evidence type="ECO:0000256" key="10">
    <source>
        <dbReference type="ARBA" id="ARBA00023310"/>
    </source>
</evidence>
<dbReference type="EMBL" id="CCBC010000217">
    <property type="protein sequence ID" value="CDO19113.1"/>
    <property type="molecule type" value="Genomic_DNA"/>
</dbReference>
<protein>
    <recommendedName>
        <fullName evidence="11 12">ATP synthase subunit a</fullName>
    </recommendedName>
    <alternativeName>
        <fullName evidence="11">ATP synthase F0 sector subunit a</fullName>
    </alternativeName>
    <alternativeName>
        <fullName evidence="11">F-ATPase subunit 6</fullName>
    </alternativeName>
</protein>
<dbReference type="InterPro" id="IPR035908">
    <property type="entry name" value="F0_ATP_A_sf"/>
</dbReference>
<dbReference type="CDD" id="cd00310">
    <property type="entry name" value="ATP-synt_Fo_a_6"/>
    <property type="match status" value="1"/>
</dbReference>
<reference evidence="22 23" key="3">
    <citation type="submission" date="2016-01" db="EMBL/GenBank/DDBJ databases">
        <title>Highly variable Streptococcus oralis are common among viridans streptococci isolated from primates.</title>
        <authorList>
            <person name="Denapaite D."/>
            <person name="Rieger M."/>
            <person name="Koendgen S."/>
            <person name="Brueckner R."/>
            <person name="Ochigava I."/>
            <person name="Kappeler P."/>
            <person name="Maetz-Rensing K."/>
            <person name="Leendertz F."/>
            <person name="Hakenbeck R."/>
        </authorList>
    </citation>
    <scope>NUCLEOTIDE SEQUENCE [LARGE SCALE GENOMIC DNA]</scope>
    <source>
        <strain evidence="14 22">DD02</strain>
        <strain evidence="15 23">DD03</strain>
    </source>
</reference>
<evidence type="ECO:0000313" key="23">
    <source>
        <dbReference type="Proteomes" id="UP000071927"/>
    </source>
</evidence>
<dbReference type="EMBL" id="CP050959">
    <property type="protein sequence ID" value="QIX74050.1"/>
    <property type="molecule type" value="Genomic_DNA"/>
</dbReference>
<evidence type="ECO:0000313" key="15">
    <source>
        <dbReference type="EMBL" id="KXU08862.1"/>
    </source>
</evidence>
<keyword evidence="9 11" id="KW-0472">Membrane</keyword>
<dbReference type="GO" id="GO:0016787">
    <property type="term" value="F:hydrolase activity"/>
    <property type="evidence" value="ECO:0007669"/>
    <property type="project" value="UniProtKB-KW"/>
</dbReference>
<evidence type="ECO:0000256" key="8">
    <source>
        <dbReference type="ARBA" id="ARBA00023065"/>
    </source>
</evidence>
<evidence type="ECO:0000313" key="27">
    <source>
        <dbReference type="Proteomes" id="UP000503130"/>
    </source>
</evidence>
<dbReference type="PANTHER" id="PTHR42823:SF3">
    <property type="entry name" value="ATP SYNTHASE SUBUNIT A, CHLOROPLASTIC"/>
    <property type="match status" value="1"/>
</dbReference>
<evidence type="ECO:0000256" key="9">
    <source>
        <dbReference type="ARBA" id="ARBA00023136"/>
    </source>
</evidence>
<evidence type="ECO:0000256" key="4">
    <source>
        <dbReference type="ARBA" id="ARBA00022547"/>
    </source>
</evidence>